<proteinExistence type="predicted"/>
<keyword evidence="2" id="KW-1185">Reference proteome</keyword>
<organism evidence="1 2">
    <name type="scientific">Zalaria obscura</name>
    <dbReference type="NCBI Taxonomy" id="2024903"/>
    <lineage>
        <taxon>Eukaryota</taxon>
        <taxon>Fungi</taxon>
        <taxon>Dikarya</taxon>
        <taxon>Ascomycota</taxon>
        <taxon>Pezizomycotina</taxon>
        <taxon>Dothideomycetes</taxon>
        <taxon>Dothideomycetidae</taxon>
        <taxon>Dothideales</taxon>
        <taxon>Zalariaceae</taxon>
        <taxon>Zalaria</taxon>
    </lineage>
</organism>
<evidence type="ECO:0000313" key="1">
    <source>
        <dbReference type="EMBL" id="KAK8213442.1"/>
    </source>
</evidence>
<protein>
    <submittedName>
        <fullName evidence="1">Uncharacterized protein</fullName>
    </submittedName>
</protein>
<evidence type="ECO:0000313" key="2">
    <source>
        <dbReference type="Proteomes" id="UP001320706"/>
    </source>
</evidence>
<dbReference type="Proteomes" id="UP001320706">
    <property type="component" value="Unassembled WGS sequence"/>
</dbReference>
<sequence length="994" mass="107025">MRRTCRYSSIWALVVLVSSHVHAQGNDEISSASLSRQDVTTTSSLLSVSTANTQPTCRSGTVNYVTHTLPQQCFTSSWPGVSTGFSASMGADGNSTETVVATAVSASANTTAVSVSGTEQSSGGGSQEADSTTPTGGISESRPATETYWTTTTEVVSTGFVPTSTTTASEEELETDSPLDNANFLSFEEWKKQNLAKAGQSPEHVGQQRGSGSNHVRQHPGINNALDVLGEDTEIELDFSGFGGSARQEEERNTQQAAEDTSGRSDVPPTGDVRSAPGLRSKDAGKTCKERTNYASFDCAATVLKTNPGTKSASSILIENKDSYMLNVCSMDNKFFIVELCDDILIDTVVLANYEFFSSIFRTFRVSVSDRYPVKADRWKELGVFEARNSRDVQAFLIEQPLIWAKYMRIELLTHYGNEYYCPVSLLRVHGTTMMEEFRHQEEIARGEDPDESDVEEANPKASEELAQESPENSVFADASVPNSTSILSEKAQSVVVQDREETATPSVDAVTSAATTPGEQSSMELSVSSQSGPENRTTMQFSTETATSSAILTATPSSGQQRQEASRQEASTTLPSSLASSPASSSPNTTSENVHVSSGSSPCSTSAGSPTATLTSEVTSDRNATASNITAPASSTHPTVQPEAETPTNKTSQQTIAASSSPSSVKASQAPSKPPKASGTGGEAAKQATSTSHAPQANPTTQESFFKSIHKRLQMLESNATLSLQYIEEQSRILRDAFTKVEKRQVSKTETFLHNLNTTVIAELQGFRQQYDQLWQSTVIELESHREQHQREMLALSSRLTLLADELVFQKRMVIVQSTLLMMCLGLVLFAKSGNSALELPLLQQVVGRGQAAFRSPYYSPPGSPSPDEGMPVKRRRRRSFWRRSFAGTASEAEVSADERPGTSEGPEINFEPPTPTSEGADSEAEVDVLAEEVDTMHLGGKLPDGDELESDVHVDTVKETQSSPSTPSGSRDQALPSWPDGEMEHTSPVTFA</sequence>
<name>A0ACC3SHL7_9PEZI</name>
<comment type="caution">
    <text evidence="1">The sequence shown here is derived from an EMBL/GenBank/DDBJ whole genome shotgun (WGS) entry which is preliminary data.</text>
</comment>
<reference evidence="1" key="1">
    <citation type="submission" date="2024-02" db="EMBL/GenBank/DDBJ databases">
        <title>Metagenome Assembled Genome of Zalaria obscura JY119.</title>
        <authorList>
            <person name="Vighnesh L."/>
            <person name="Jagadeeshwari U."/>
            <person name="Venkata Ramana C."/>
            <person name="Sasikala C."/>
        </authorList>
    </citation>
    <scope>NUCLEOTIDE SEQUENCE</scope>
    <source>
        <strain evidence="1">JY119</strain>
    </source>
</reference>
<gene>
    <name evidence="1" type="ORF">M8818_002743</name>
</gene>
<dbReference type="EMBL" id="JAMKPW020000011">
    <property type="protein sequence ID" value="KAK8213442.1"/>
    <property type="molecule type" value="Genomic_DNA"/>
</dbReference>
<accession>A0ACC3SHL7</accession>